<sequence>MVVFVIIVLALIVLIVLVSNIKIVPQAKAYTIERLGSYQGTWQTGLHFKIPLIEKIARKVTLKEQVVDFEPQPVITKDNVTMQIDTVVYFQITDPKLFTYGVENPMAAIENLTATTLRNIIGDLELDETLTSRDVINTKMRTILDEATDAWGIKVNRVELKNIIPPKAIQESMEKQMKAERERREAILVAEGQKQSAILVAQGEKESMVLRADAKREAQIKEAQGQAEALMTVQKALADSLELLNKAAPNDQVIRLKALEAFAKAADGKATKIIIPSEIQGLAGLATSLQEVWKTETPDK</sequence>
<name>A0A252F3D3_9FIRM</name>
<evidence type="ECO:0000313" key="8">
    <source>
        <dbReference type="EMBL" id="OUM20276.1"/>
    </source>
</evidence>
<dbReference type="EMBL" id="NHOC01000007">
    <property type="protein sequence ID" value="OUM20276.1"/>
    <property type="molecule type" value="Genomic_DNA"/>
</dbReference>
<dbReference type="SUPFAM" id="SSF117892">
    <property type="entry name" value="Band 7/SPFH domain"/>
    <property type="match status" value="1"/>
</dbReference>
<proteinExistence type="inferred from homology"/>
<dbReference type="PROSITE" id="PS01270">
    <property type="entry name" value="BAND_7"/>
    <property type="match status" value="1"/>
</dbReference>
<reference evidence="8 9" key="1">
    <citation type="submission" date="2017-05" db="EMBL/GenBank/DDBJ databases">
        <title>Butyricicoccus porcorum sp. nov. a butyrate-producing bacterium from the swine intestinal tract.</title>
        <authorList>
            <person name="Trachsel J."/>
            <person name="Humphrey S."/>
            <person name="Allen H.K."/>
        </authorList>
    </citation>
    <scope>NUCLEOTIDE SEQUENCE [LARGE SCALE GENOMIC DNA]</scope>
    <source>
        <strain evidence="8">BB10</strain>
    </source>
</reference>
<evidence type="ECO:0000256" key="4">
    <source>
        <dbReference type="ARBA" id="ARBA00022989"/>
    </source>
</evidence>
<dbReference type="CDD" id="cd08829">
    <property type="entry name" value="SPFH_paraslipin"/>
    <property type="match status" value="1"/>
</dbReference>
<evidence type="ECO:0000256" key="1">
    <source>
        <dbReference type="ARBA" id="ARBA00004167"/>
    </source>
</evidence>
<evidence type="ECO:0000259" key="6">
    <source>
        <dbReference type="SMART" id="SM00244"/>
    </source>
</evidence>
<dbReference type="FunFam" id="3.30.479.30:FF:000004">
    <property type="entry name" value="Putative membrane protease family, stomatin"/>
    <property type="match status" value="1"/>
</dbReference>
<dbReference type="Pfam" id="PF01145">
    <property type="entry name" value="Band_7"/>
    <property type="match status" value="1"/>
</dbReference>
<dbReference type="GO" id="GO:0098552">
    <property type="term" value="C:side of membrane"/>
    <property type="evidence" value="ECO:0007669"/>
    <property type="project" value="UniProtKB-ARBA"/>
</dbReference>
<dbReference type="PANTHER" id="PTHR43327">
    <property type="entry name" value="STOMATIN-LIKE PROTEIN 2, MITOCHONDRIAL"/>
    <property type="match status" value="1"/>
</dbReference>
<dbReference type="SMART" id="SM00244">
    <property type="entry name" value="PHB"/>
    <property type="match status" value="1"/>
</dbReference>
<dbReference type="InterPro" id="IPR050710">
    <property type="entry name" value="Band7/mec-2_domain"/>
</dbReference>
<evidence type="ECO:0000256" key="2">
    <source>
        <dbReference type="ARBA" id="ARBA00008164"/>
    </source>
</evidence>
<dbReference type="PRINTS" id="PR00721">
    <property type="entry name" value="STOMATIN"/>
</dbReference>
<evidence type="ECO:0000256" key="3">
    <source>
        <dbReference type="ARBA" id="ARBA00022692"/>
    </source>
</evidence>
<dbReference type="InterPro" id="IPR001107">
    <property type="entry name" value="Band_7"/>
</dbReference>
<comment type="caution">
    <text evidence="8">The sequence shown here is derived from an EMBL/GenBank/DDBJ whole genome shotgun (WGS) entry which is preliminary data.</text>
</comment>
<keyword evidence="3" id="KW-0812">Transmembrane</keyword>
<dbReference type="GO" id="GO:0005886">
    <property type="term" value="C:plasma membrane"/>
    <property type="evidence" value="ECO:0007669"/>
    <property type="project" value="UniProtKB-ARBA"/>
</dbReference>
<dbReference type="InterPro" id="IPR001972">
    <property type="entry name" value="Stomatin_HflK_fam"/>
</dbReference>
<comment type="subcellular location">
    <subcellularLocation>
        <location evidence="1">Membrane</location>
        <topology evidence="1">Single-pass membrane protein</topology>
    </subcellularLocation>
</comment>
<dbReference type="Proteomes" id="UP000194903">
    <property type="component" value="Unassembled WGS sequence"/>
</dbReference>
<protein>
    <submittedName>
        <fullName evidence="8">Peptidase</fullName>
    </submittedName>
</protein>
<dbReference type="OrthoDB" id="9809197at2"/>
<evidence type="ECO:0000256" key="5">
    <source>
        <dbReference type="ARBA" id="ARBA00023136"/>
    </source>
</evidence>
<dbReference type="EMBL" id="NHOC01000010">
    <property type="protein sequence ID" value="OUM19840.1"/>
    <property type="molecule type" value="Genomic_DNA"/>
</dbReference>
<keyword evidence="9" id="KW-1185">Reference proteome</keyword>
<dbReference type="Gene3D" id="3.30.479.30">
    <property type="entry name" value="Band 7 domain"/>
    <property type="match status" value="1"/>
</dbReference>
<evidence type="ECO:0000313" key="7">
    <source>
        <dbReference type="EMBL" id="OUM19840.1"/>
    </source>
</evidence>
<keyword evidence="5" id="KW-0472">Membrane</keyword>
<dbReference type="AlphaFoldDB" id="A0A252F3D3"/>
<dbReference type="PANTHER" id="PTHR43327:SF10">
    <property type="entry name" value="STOMATIN-LIKE PROTEIN 2, MITOCHONDRIAL"/>
    <property type="match status" value="1"/>
</dbReference>
<gene>
    <name evidence="8" type="ORF">CBW42_09545</name>
    <name evidence="7" type="ORF">CBW42_11835</name>
</gene>
<comment type="similarity">
    <text evidence="2">Belongs to the band 7/mec-2 family.</text>
</comment>
<keyword evidence="4" id="KW-1133">Transmembrane helix</keyword>
<organism evidence="8 9">
    <name type="scientific">Butyricicoccus porcorum</name>
    <dbReference type="NCBI Taxonomy" id="1945634"/>
    <lineage>
        <taxon>Bacteria</taxon>
        <taxon>Bacillati</taxon>
        <taxon>Bacillota</taxon>
        <taxon>Clostridia</taxon>
        <taxon>Eubacteriales</taxon>
        <taxon>Butyricicoccaceae</taxon>
        <taxon>Butyricicoccus</taxon>
    </lineage>
</organism>
<dbReference type="InterPro" id="IPR018080">
    <property type="entry name" value="Band_7/stomatin-like_CS"/>
</dbReference>
<evidence type="ECO:0000313" key="9">
    <source>
        <dbReference type="Proteomes" id="UP000194903"/>
    </source>
</evidence>
<feature type="domain" description="Band 7" evidence="6">
    <location>
        <begin position="19"/>
        <end position="177"/>
    </location>
</feature>
<dbReference type="InterPro" id="IPR036013">
    <property type="entry name" value="Band_7/SPFH_dom_sf"/>
</dbReference>
<accession>A0A252F3D3</accession>